<proteinExistence type="predicted"/>
<name>A0AAP0G7A6_9ASPA</name>
<evidence type="ECO:0000259" key="3">
    <source>
        <dbReference type="SMART" id="SM00499"/>
    </source>
</evidence>
<organism evidence="4 5">
    <name type="scientific">Platanthera zijinensis</name>
    <dbReference type="NCBI Taxonomy" id="2320716"/>
    <lineage>
        <taxon>Eukaryota</taxon>
        <taxon>Viridiplantae</taxon>
        <taxon>Streptophyta</taxon>
        <taxon>Embryophyta</taxon>
        <taxon>Tracheophyta</taxon>
        <taxon>Spermatophyta</taxon>
        <taxon>Magnoliopsida</taxon>
        <taxon>Liliopsida</taxon>
        <taxon>Asparagales</taxon>
        <taxon>Orchidaceae</taxon>
        <taxon>Orchidoideae</taxon>
        <taxon>Orchideae</taxon>
        <taxon>Orchidinae</taxon>
        <taxon>Platanthera</taxon>
    </lineage>
</organism>
<evidence type="ECO:0000256" key="1">
    <source>
        <dbReference type="ARBA" id="ARBA00022729"/>
    </source>
</evidence>
<dbReference type="EMBL" id="JBBWWQ010000008">
    <property type="protein sequence ID" value="KAK8941489.1"/>
    <property type="molecule type" value="Genomic_DNA"/>
</dbReference>
<dbReference type="PANTHER" id="PTHR31731">
    <property type="match status" value="1"/>
</dbReference>
<comment type="caution">
    <text evidence="4">The sequence shown here is derived from an EMBL/GenBank/DDBJ whole genome shotgun (WGS) entry which is preliminary data.</text>
</comment>
<dbReference type="InterPro" id="IPR016140">
    <property type="entry name" value="Bifunc_inhib/LTP/seed_store"/>
</dbReference>
<evidence type="ECO:0000313" key="4">
    <source>
        <dbReference type="EMBL" id="KAK8941489.1"/>
    </source>
</evidence>
<dbReference type="Proteomes" id="UP001418222">
    <property type="component" value="Unassembled WGS sequence"/>
</dbReference>
<protein>
    <recommendedName>
        <fullName evidence="3">Bifunctional inhibitor/plant lipid transfer protein/seed storage helical domain-containing protein</fullName>
    </recommendedName>
</protein>
<gene>
    <name evidence="4" type="ORF">KSP39_PZI009711</name>
</gene>
<keyword evidence="5" id="KW-1185">Reference proteome</keyword>
<dbReference type="SUPFAM" id="SSF47699">
    <property type="entry name" value="Bifunctional inhibitor/lipid-transfer protein/seed storage 2S albumin"/>
    <property type="match status" value="1"/>
</dbReference>
<dbReference type="InterPro" id="IPR027923">
    <property type="entry name" value="Hydrophob_seed_dom"/>
</dbReference>
<sequence>MAALGGAALFFTVSLLFFTMAATCGTCPPTVPTPRLAEPEKCPRDAVKLGVCADVLGLVNLNIGKAPAEPCCVLLDGLVNLEAAACLCTALKANVLGIIHLDIPINLSLLLNYCGKDVPSGFQCF</sequence>
<dbReference type="InterPro" id="IPR051636">
    <property type="entry name" value="Plant_LTP/defense-related"/>
</dbReference>
<feature type="domain" description="Bifunctional inhibitor/plant lipid transfer protein/seed storage helical" evidence="3">
    <location>
        <begin position="42"/>
        <end position="124"/>
    </location>
</feature>
<dbReference type="CDD" id="cd01958">
    <property type="entry name" value="HPS_like"/>
    <property type="match status" value="1"/>
</dbReference>
<reference evidence="4 5" key="1">
    <citation type="journal article" date="2022" name="Nat. Plants">
        <title>Genomes of leafy and leafless Platanthera orchids illuminate the evolution of mycoheterotrophy.</title>
        <authorList>
            <person name="Li M.H."/>
            <person name="Liu K.W."/>
            <person name="Li Z."/>
            <person name="Lu H.C."/>
            <person name="Ye Q.L."/>
            <person name="Zhang D."/>
            <person name="Wang J.Y."/>
            <person name="Li Y.F."/>
            <person name="Zhong Z.M."/>
            <person name="Liu X."/>
            <person name="Yu X."/>
            <person name="Liu D.K."/>
            <person name="Tu X.D."/>
            <person name="Liu B."/>
            <person name="Hao Y."/>
            <person name="Liao X.Y."/>
            <person name="Jiang Y.T."/>
            <person name="Sun W.H."/>
            <person name="Chen J."/>
            <person name="Chen Y.Q."/>
            <person name="Ai Y."/>
            <person name="Zhai J.W."/>
            <person name="Wu S.S."/>
            <person name="Zhou Z."/>
            <person name="Hsiao Y.Y."/>
            <person name="Wu W.L."/>
            <person name="Chen Y.Y."/>
            <person name="Lin Y.F."/>
            <person name="Hsu J.L."/>
            <person name="Li C.Y."/>
            <person name="Wang Z.W."/>
            <person name="Zhao X."/>
            <person name="Zhong W.Y."/>
            <person name="Ma X.K."/>
            <person name="Ma L."/>
            <person name="Huang J."/>
            <person name="Chen G.Z."/>
            <person name="Huang M.Z."/>
            <person name="Huang L."/>
            <person name="Peng D.H."/>
            <person name="Luo Y.B."/>
            <person name="Zou S.Q."/>
            <person name="Chen S.P."/>
            <person name="Lan S."/>
            <person name="Tsai W.C."/>
            <person name="Van de Peer Y."/>
            <person name="Liu Z.J."/>
        </authorList>
    </citation>
    <scope>NUCLEOTIDE SEQUENCE [LARGE SCALE GENOMIC DNA]</scope>
    <source>
        <strain evidence="4">Lor287</strain>
    </source>
</reference>
<dbReference type="AlphaFoldDB" id="A0AAP0G7A6"/>
<dbReference type="FunFam" id="1.10.110.10:FF:000003">
    <property type="entry name" value="pEARLI1-like lipid transfer protein 1"/>
    <property type="match status" value="1"/>
</dbReference>
<dbReference type="Pfam" id="PF14547">
    <property type="entry name" value="Hydrophob_seed"/>
    <property type="match status" value="1"/>
</dbReference>
<feature type="signal peptide" evidence="2">
    <location>
        <begin position="1"/>
        <end position="25"/>
    </location>
</feature>
<keyword evidence="1 2" id="KW-0732">Signal</keyword>
<dbReference type="InterPro" id="IPR036312">
    <property type="entry name" value="Bifun_inhib/LTP/seed_sf"/>
</dbReference>
<evidence type="ECO:0000256" key="2">
    <source>
        <dbReference type="SAM" id="SignalP"/>
    </source>
</evidence>
<feature type="chain" id="PRO_5042841245" description="Bifunctional inhibitor/plant lipid transfer protein/seed storage helical domain-containing protein" evidence="2">
    <location>
        <begin position="26"/>
        <end position="125"/>
    </location>
</feature>
<accession>A0AAP0G7A6</accession>
<dbReference type="Gene3D" id="1.10.110.10">
    <property type="entry name" value="Plant lipid-transfer and hydrophobic proteins"/>
    <property type="match status" value="1"/>
</dbReference>
<dbReference type="SMART" id="SM00499">
    <property type="entry name" value="AAI"/>
    <property type="match status" value="1"/>
</dbReference>
<evidence type="ECO:0000313" key="5">
    <source>
        <dbReference type="Proteomes" id="UP001418222"/>
    </source>
</evidence>